<dbReference type="InterPro" id="IPR006963">
    <property type="entry name" value="Mopterin_OxRdtase_4Fe-4S_dom"/>
</dbReference>
<dbReference type="InterPro" id="IPR008333">
    <property type="entry name" value="Cbr1-like_FAD-bd_dom"/>
</dbReference>
<dbReference type="InterPro" id="IPR006656">
    <property type="entry name" value="Mopterin_OxRdtase"/>
</dbReference>
<dbReference type="SUPFAM" id="SSF50692">
    <property type="entry name" value="ADC-like"/>
    <property type="match status" value="1"/>
</dbReference>
<dbReference type="Gene3D" id="3.40.228.10">
    <property type="entry name" value="Dimethylsulfoxide Reductase, domain 2"/>
    <property type="match status" value="2"/>
</dbReference>
<dbReference type="SUPFAM" id="SSF63380">
    <property type="entry name" value="Riboflavin synthase domain-like"/>
    <property type="match status" value="1"/>
</dbReference>
<dbReference type="PRINTS" id="PR00371">
    <property type="entry name" value="FPNCR"/>
</dbReference>
<dbReference type="Gene3D" id="2.20.25.90">
    <property type="entry name" value="ADC-like domains"/>
    <property type="match status" value="1"/>
</dbReference>
<dbReference type="Gene3D" id="2.40.30.10">
    <property type="entry name" value="Translation factors"/>
    <property type="match status" value="1"/>
</dbReference>
<keyword evidence="4" id="KW-0411">Iron-sulfur</keyword>
<dbReference type="InterPro" id="IPR001709">
    <property type="entry name" value="Flavoprot_Pyr_Nucl_cyt_Rdtase"/>
</dbReference>
<dbReference type="Pfam" id="PF00175">
    <property type="entry name" value="NAD_binding_1"/>
    <property type="match status" value="1"/>
</dbReference>
<evidence type="ECO:0000256" key="1">
    <source>
        <dbReference type="ARBA" id="ARBA00010312"/>
    </source>
</evidence>
<keyword evidence="3" id="KW-0408">Iron</keyword>
<dbReference type="InterPro" id="IPR006657">
    <property type="entry name" value="MoPterin_dinucl-bd_dom"/>
</dbReference>
<evidence type="ECO:0000313" key="8">
    <source>
        <dbReference type="Proteomes" id="UP001596422"/>
    </source>
</evidence>
<gene>
    <name evidence="7" type="ORF">ACFQDL_07815</name>
</gene>
<dbReference type="InterPro" id="IPR009010">
    <property type="entry name" value="Asp_de-COase-like_dom_sf"/>
</dbReference>
<dbReference type="Pfam" id="PF01568">
    <property type="entry name" value="Molydop_binding"/>
    <property type="match status" value="1"/>
</dbReference>
<dbReference type="Pfam" id="PF00970">
    <property type="entry name" value="FAD_binding_6"/>
    <property type="match status" value="1"/>
</dbReference>
<feature type="domain" description="FAD-binding FR-type" evidence="5">
    <location>
        <begin position="800"/>
        <end position="915"/>
    </location>
</feature>
<keyword evidence="2" id="KW-0479">Metal-binding</keyword>
<feature type="domain" description="4Fe-4S Mo/W bis-MGD-type" evidence="6">
    <location>
        <begin position="3"/>
        <end position="58"/>
    </location>
</feature>
<dbReference type="CDD" id="cd02781">
    <property type="entry name" value="MopB_CT_Acetylene-hydratase"/>
    <property type="match status" value="1"/>
</dbReference>
<evidence type="ECO:0000256" key="4">
    <source>
        <dbReference type="ARBA" id="ARBA00023014"/>
    </source>
</evidence>
<dbReference type="SUPFAM" id="SSF53706">
    <property type="entry name" value="Formate dehydrogenase/DMSO reductase, domains 1-3"/>
    <property type="match status" value="1"/>
</dbReference>
<dbReference type="Gene3D" id="3.40.50.80">
    <property type="entry name" value="Nucleotide-binding domain of ferredoxin-NADP reductase (FNR) module"/>
    <property type="match status" value="1"/>
</dbReference>
<dbReference type="Proteomes" id="UP001596422">
    <property type="component" value="Unassembled WGS sequence"/>
</dbReference>
<dbReference type="SMART" id="SM00926">
    <property type="entry name" value="Molybdop_Fe4S4"/>
    <property type="match status" value="1"/>
</dbReference>
<dbReference type="SUPFAM" id="SSF52343">
    <property type="entry name" value="Ferredoxin reductase-like, C-terminal NADP-linked domain"/>
    <property type="match status" value="1"/>
</dbReference>
<dbReference type="Gene3D" id="2.40.40.20">
    <property type="match status" value="1"/>
</dbReference>
<organism evidence="7 8">
    <name type="scientific">Marinobacterium aestuariivivens</name>
    <dbReference type="NCBI Taxonomy" id="1698799"/>
    <lineage>
        <taxon>Bacteria</taxon>
        <taxon>Pseudomonadati</taxon>
        <taxon>Pseudomonadota</taxon>
        <taxon>Gammaproteobacteria</taxon>
        <taxon>Oceanospirillales</taxon>
        <taxon>Oceanospirillaceae</taxon>
        <taxon>Marinobacterium</taxon>
    </lineage>
</organism>
<evidence type="ECO:0000313" key="7">
    <source>
        <dbReference type="EMBL" id="MFC6670002.1"/>
    </source>
</evidence>
<dbReference type="PROSITE" id="PS51384">
    <property type="entry name" value="FAD_FR"/>
    <property type="match status" value="1"/>
</dbReference>
<dbReference type="InterPro" id="IPR039261">
    <property type="entry name" value="FNR_nucleotide-bd"/>
</dbReference>
<reference evidence="8" key="1">
    <citation type="journal article" date="2019" name="Int. J. Syst. Evol. Microbiol.">
        <title>The Global Catalogue of Microorganisms (GCM) 10K type strain sequencing project: providing services to taxonomists for standard genome sequencing and annotation.</title>
        <authorList>
            <consortium name="The Broad Institute Genomics Platform"/>
            <consortium name="The Broad Institute Genome Sequencing Center for Infectious Disease"/>
            <person name="Wu L."/>
            <person name="Ma J."/>
        </authorList>
    </citation>
    <scope>NUCLEOTIDE SEQUENCE [LARGE SCALE GENOMIC DNA]</scope>
    <source>
        <strain evidence="8">NBRC 111756</strain>
    </source>
</reference>
<comment type="caution">
    <text evidence="7">The sequence shown here is derived from an EMBL/GenBank/DDBJ whole genome shotgun (WGS) entry which is preliminary data.</text>
</comment>
<proteinExistence type="inferred from homology"/>
<dbReference type="Gene3D" id="3.30.2070.10">
    <property type="entry name" value="Formate dehydrogenase/DMSO reductase"/>
    <property type="match status" value="1"/>
</dbReference>
<dbReference type="Gene3D" id="3.40.50.740">
    <property type="match status" value="2"/>
</dbReference>
<evidence type="ECO:0000259" key="6">
    <source>
        <dbReference type="PROSITE" id="PS51669"/>
    </source>
</evidence>
<dbReference type="Pfam" id="PF04879">
    <property type="entry name" value="Molybdop_Fe4S4"/>
    <property type="match status" value="1"/>
</dbReference>
<dbReference type="PROSITE" id="PS51669">
    <property type="entry name" value="4FE4S_MOW_BIS_MGD"/>
    <property type="match status" value="1"/>
</dbReference>
<dbReference type="InterPro" id="IPR050612">
    <property type="entry name" value="Prok_Mopterin_Oxidored"/>
</dbReference>
<dbReference type="InterPro" id="IPR017927">
    <property type="entry name" value="FAD-bd_FR_type"/>
</dbReference>
<dbReference type="EMBL" id="JBHSWE010000001">
    <property type="protein sequence ID" value="MFC6670002.1"/>
    <property type="molecule type" value="Genomic_DNA"/>
</dbReference>
<evidence type="ECO:0000259" key="5">
    <source>
        <dbReference type="PROSITE" id="PS51384"/>
    </source>
</evidence>
<dbReference type="CDD" id="cd06184">
    <property type="entry name" value="flavohem_like_fad_nad_binding"/>
    <property type="match status" value="1"/>
</dbReference>
<dbReference type="InterPro" id="IPR037949">
    <property type="entry name" value="MopB_CT_Acetylene-hydratase"/>
</dbReference>
<keyword evidence="8" id="KW-1185">Reference proteome</keyword>
<dbReference type="InterPro" id="IPR017938">
    <property type="entry name" value="Riboflavin_synthase-like_b-brl"/>
</dbReference>
<comment type="similarity">
    <text evidence="1">Belongs to the prokaryotic molybdopterin-containing oxidoreductase family.</text>
</comment>
<dbReference type="InterPro" id="IPR001433">
    <property type="entry name" value="OxRdtase_FAD/NAD-bd"/>
</dbReference>
<accession>A0ABW1ZXU3</accession>
<dbReference type="PANTHER" id="PTHR43742">
    <property type="entry name" value="TRIMETHYLAMINE-N-OXIDE REDUCTASE"/>
    <property type="match status" value="1"/>
</dbReference>
<name>A0ABW1ZXU3_9GAMM</name>
<dbReference type="RefSeq" id="WP_379908520.1">
    <property type="nucleotide sequence ID" value="NZ_JBHSWE010000001.1"/>
</dbReference>
<dbReference type="Pfam" id="PF00384">
    <property type="entry name" value="Molybdopterin"/>
    <property type="match status" value="1"/>
</dbReference>
<sequence length="1053" mass="116286">MPVEDKRGYCTLCRSRCGTLNRVENDSLIKVLPDPEHPTGAAMCMKGRAAPELVHSPNRILYPMRRTRPKTDEDPGWERISWQDAIAEIAARLSDIKAESGAEAVAFGVTTPSGTPISDSIDWIERFARAFQSPNICYGTEVCNWHKDYAHAFTFGCGMPTADYANADLIMLWGHNPTNTWLSQATAIGNGRERGARMIVIDPRKTPLAAGADAWLRVRPGTDVVVALGLIRLLIGRGGYDRRFVRAWTNAPFLVRGDDATLLRADDCELPDAPRHDGAAAYVIWDSEAGHPVRYNPGCESSLAGAARCALDGRYRVWLRSGETVECEPVFARLAQACDHYTPDFVERISGVDAGQLTRAAELLVSSRRVAYHAWTGIGQHENATQTERAVAILYALTGAFDTRGGNRLYSQLPLRPVNGQELIGPGQKRKALGLEKRPLGPAAQGWINARDLYAAIVDGQPYRVRAFFGFGTNTLVSQGDVARGTEALRSLEFHVHCDLFETPSSRFADILLPVNTPWEREALRAGFEIDERAVEQVQLRQRMVSPRGESKSDTEIVFALAEKLSMSELFFGGNLEAGWNWMLQPAGLDVERLRRHPEGIRVPLTQRTRKYAEILEGRVRGFDTPTGRVELYSETLLRNGQAPLPAYAPRDDAADGRYPCTLTSVKSGYFCHSQHRSLVSLRKRSPLPVAQLSTTLAERKGIRDGDWVEIETTEGRARFSALLSPDLATDVIVAEFGWWQACGELGRDGYPVSGAGTSNYNNLISARHRDPISGSVPMRAFPCDVSLAPDQDSERRRWQGWRPFRVSRIALEAEGVAAVELETPDGSRLPGYLPGQHITLRVDTGDGELIRAYSLTGAARQHGRTRYSIAVRHQRAVDAQGNGVEGRMSGYIHKKLAPGQTVQLGAPNGNFVLPLSLPQPVVIFAGGIGITPFISYLESLVDAQDMPEAWLHYANRNSATHAFARRLATLQRQLPRLRVIDYYSEPLERDVRGRDYDASELLSAAVVPDALIGRRARFYLCGPAPMMAAITGQLIERGVPAFDIFSEAFRSP</sequence>
<protein>
    <submittedName>
        <fullName evidence="7">Molybdopterin-dependent oxidoreductase</fullName>
    </submittedName>
</protein>
<evidence type="ECO:0000256" key="3">
    <source>
        <dbReference type="ARBA" id="ARBA00023004"/>
    </source>
</evidence>
<evidence type="ECO:0000256" key="2">
    <source>
        <dbReference type="ARBA" id="ARBA00022723"/>
    </source>
</evidence>